<name>A0A444WF09_9FLAO</name>
<keyword evidence="2" id="KW-1185">Reference proteome</keyword>
<dbReference type="AlphaFoldDB" id="A0A444WF09"/>
<evidence type="ECO:0000313" key="2">
    <source>
        <dbReference type="Proteomes" id="UP000289775"/>
    </source>
</evidence>
<proteinExistence type="predicted"/>
<dbReference type="RefSeq" id="WP_129750068.1">
    <property type="nucleotide sequence ID" value="NZ_JUIW01000003.1"/>
</dbReference>
<reference evidence="1 2" key="1">
    <citation type="submission" date="2014-12" db="EMBL/GenBank/DDBJ databases">
        <title>Genome sequence of Flavobacterium beibuense RSKm HC5.</title>
        <authorList>
            <person name="Kim J.F."/>
            <person name="Song J.Y."/>
            <person name="Kwak M.-J."/>
            <person name="Lee S.-W."/>
        </authorList>
    </citation>
    <scope>NUCLEOTIDE SEQUENCE [LARGE SCALE GENOMIC DNA]</scope>
    <source>
        <strain evidence="1 2">RSKm HC5</strain>
    </source>
</reference>
<dbReference type="EMBL" id="JUIW01000003">
    <property type="protein sequence ID" value="RYJ44294.1"/>
    <property type="molecule type" value="Genomic_DNA"/>
</dbReference>
<protein>
    <submittedName>
        <fullName evidence="1">Uncharacterized protein</fullName>
    </submittedName>
</protein>
<gene>
    <name evidence="1" type="ORF">NU09_0904</name>
</gene>
<dbReference type="OrthoDB" id="8479834at2"/>
<comment type="caution">
    <text evidence="1">The sequence shown here is derived from an EMBL/GenBank/DDBJ whole genome shotgun (WGS) entry which is preliminary data.</text>
</comment>
<organism evidence="1 2">
    <name type="scientific">Flavobacterium beibuense</name>
    <dbReference type="NCBI Taxonomy" id="657326"/>
    <lineage>
        <taxon>Bacteria</taxon>
        <taxon>Pseudomonadati</taxon>
        <taxon>Bacteroidota</taxon>
        <taxon>Flavobacteriia</taxon>
        <taxon>Flavobacteriales</taxon>
        <taxon>Flavobacteriaceae</taxon>
        <taxon>Flavobacterium</taxon>
    </lineage>
</organism>
<evidence type="ECO:0000313" key="1">
    <source>
        <dbReference type="EMBL" id="RYJ44294.1"/>
    </source>
</evidence>
<dbReference type="Proteomes" id="UP000289775">
    <property type="component" value="Unassembled WGS sequence"/>
</dbReference>
<accession>A0A444WF09</accession>
<sequence length="237" mass="27352">MQSIVDIIKSIESELPYVNPTQIYNEGWLTRMLMNQSVKEKIKFGGLDFKDFSKWTSEALISSPFIKTKEKREGYTHADIVFGDFIVNYKVSGKVEVEEGVKIFGVIEAKMRSSLSKGTTNFENYNQAARILACISSNTYEKNCKIYFIVVAPKIKLTKINEQIEIENLLDGIKTRFVEYDEDFKLKQNMDSLLAKATVCNVLSWNYEDWIDAIKDSASKKMLGEFYNETKKWNSVY</sequence>